<dbReference type="Pfam" id="PF09782">
    <property type="entry name" value="NDUF_B6"/>
    <property type="match status" value="1"/>
</dbReference>
<evidence type="ECO:0000256" key="16">
    <source>
        <dbReference type="PROSITE-ProRule" id="PRU00175"/>
    </source>
</evidence>
<dbReference type="GO" id="GO:0061630">
    <property type="term" value="F:ubiquitin protein ligase activity"/>
    <property type="evidence" value="ECO:0007669"/>
    <property type="project" value="UniProtKB-EC"/>
</dbReference>
<dbReference type="InterPro" id="IPR058746">
    <property type="entry name" value="Znf_RING-type_Topors"/>
</dbReference>
<feature type="region of interest" description="Disordered" evidence="17">
    <location>
        <begin position="507"/>
        <end position="547"/>
    </location>
</feature>
<dbReference type="SMART" id="SM00184">
    <property type="entry name" value="RING"/>
    <property type="match status" value="1"/>
</dbReference>
<dbReference type="GO" id="GO:0008270">
    <property type="term" value="F:zinc ion binding"/>
    <property type="evidence" value="ECO:0007669"/>
    <property type="project" value="UniProtKB-KW"/>
</dbReference>
<feature type="region of interest" description="Disordered" evidence="17">
    <location>
        <begin position="952"/>
        <end position="1005"/>
    </location>
</feature>
<reference evidence="19 20" key="1">
    <citation type="submission" date="2024-06" db="EMBL/GenBank/DDBJ databases">
        <authorList>
            <person name="Pan Q."/>
            <person name="Wen M."/>
            <person name="Jouanno E."/>
            <person name="Zahm M."/>
            <person name="Klopp C."/>
            <person name="Cabau C."/>
            <person name="Louis A."/>
            <person name="Berthelot C."/>
            <person name="Parey E."/>
            <person name="Roest Crollius H."/>
            <person name="Montfort J."/>
            <person name="Robinson-Rechavi M."/>
            <person name="Bouchez O."/>
            <person name="Lampietro C."/>
            <person name="Lopez Roques C."/>
            <person name="Donnadieu C."/>
            <person name="Postlethwait J."/>
            <person name="Bobe J."/>
            <person name="Verreycken H."/>
            <person name="Guiguen Y."/>
        </authorList>
    </citation>
    <scope>NUCLEOTIDE SEQUENCE [LARGE SCALE GENOMIC DNA]</scope>
    <source>
        <strain evidence="19">Up_M1</strain>
        <tissue evidence="19">Testis</tissue>
    </source>
</reference>
<evidence type="ECO:0000313" key="19">
    <source>
        <dbReference type="EMBL" id="KAL1023816.1"/>
    </source>
</evidence>
<evidence type="ECO:0000256" key="1">
    <source>
        <dbReference type="ARBA" id="ARBA00000900"/>
    </source>
</evidence>
<evidence type="ECO:0000259" key="18">
    <source>
        <dbReference type="PROSITE" id="PS50089"/>
    </source>
</evidence>
<evidence type="ECO:0000256" key="9">
    <source>
        <dbReference type="ARBA" id="ARBA00023163"/>
    </source>
</evidence>
<proteinExistence type="predicted"/>
<evidence type="ECO:0000313" key="20">
    <source>
        <dbReference type="Proteomes" id="UP001557470"/>
    </source>
</evidence>
<dbReference type="PROSITE" id="PS00518">
    <property type="entry name" value="ZF_RING_1"/>
    <property type="match status" value="1"/>
</dbReference>
<dbReference type="GO" id="GO:0032391">
    <property type="term" value="C:photoreceptor connecting cilium"/>
    <property type="evidence" value="ECO:0007669"/>
    <property type="project" value="UniProtKB-ARBA"/>
</dbReference>
<keyword evidence="3" id="KW-0808">Transferase</keyword>
<dbReference type="AlphaFoldDB" id="A0ABD0XR44"/>
<protein>
    <recommendedName>
        <fullName evidence="10">E3 ubiquitin-protein ligase Topors</fullName>
        <ecNumber evidence="2">2.3.2.27</ecNumber>
    </recommendedName>
    <alternativeName>
        <fullName evidence="11">RING-type E3 ubiquitin transferase Topors</fullName>
    </alternativeName>
    <alternativeName>
        <fullName evidence="13">SUMO1-protein E3 ligase Topors</fullName>
    </alternativeName>
    <alternativeName>
        <fullName evidence="12">Topoisomerase I-binding RING finger protein</fullName>
    </alternativeName>
    <alternativeName>
        <fullName evidence="14">Topoisomerase I-binding arginine/serine-rich protein</fullName>
    </alternativeName>
    <alternativeName>
        <fullName evidence="15">Tumor suppressor p53-binding protein 3</fullName>
    </alternativeName>
</protein>
<evidence type="ECO:0000256" key="10">
    <source>
        <dbReference type="ARBA" id="ARBA00071236"/>
    </source>
</evidence>
<keyword evidence="4" id="KW-0479">Metal-binding</keyword>
<sequence length="1005" mass="113874">MPGYTADEKLRIEQITKLRRQWLKDQELSPREPVLPKQTPGPVARFWTRFLEPKSLWRIYTHKAYTGGVFALTRYLIPIWVVHYYVKYHVDKMPYGIVMVKPRLFPGDTILETGETFLPWITSSLTITMAAAKMSLQRHKRRVLDKASEKTSKHLSAEASPDSKCPICLDKFNNMSYLDLCLHKFCFRCIHEWSKNKAECPLCKQPFNSIYHSIKSDEDFKKHDLRPTDNGSFGSFAGERFRYRTTLTGPRRHDQRWTSSPPDNGVMFEALAGDSPSLREGRGFSRMVARLAARRRAESEGRAMRALREQEMIEFRRAMYRRGARVRSVRDGGRSRDISAEFLQRNPACLHRLLPWLKRELVVLYGAHGSLVNIVQHVIMSRITRYDMENGAIREELQPFLQARTDHFLHEFINFARSPFNLEAYDQHAVYDCPASFSDEEGSHNSSVIAISEDDEENDSVDLNPPGDSVTGGALSQTPWDDETPGPSYSATESARALLLSIVDSDSESSVSDQRATAPQLKHPHTEVESARVKTDKDKSPLASSGDEDCMIVGFVKPLAERTPELVKLSSDSEESVLEGSRDKMPGLPQHIRFTSVSPVSRSPCPRRSEELGKKQDLTESKGRLHASPLVRQEKSKRHKRDDRRRVGRDRSGERRSWSRERRRRRHRSADRSRSTRSPAASVNSTLPRGRRPLRSRSRERSHTKGEKRSDSKDGGRSGHSHDSSSHSIYVHYYSRGRERDVSAMLYGERRSRYFGSHADPRSRSQSRDSQPRDARRSWSRSSSPAGSHRKSHREKPGGKRKYKTRHLEEPPPTDRSSEVLDDHPSSAASFSAKDKTRPQKTSREKRSRSVEIVYEGSPSRKHNRKKKKKHKKKSRKNRSKERLGSGKHSPIVITIDSDSDPQAADVNQPCDVSSTTGHGLATSTTPTITGNPADSSLLEFMLQGWEQEIPSVGMDGGVEQDVKPVTAPPADKADNDNLDVAHGVAVQSPSASGDELNSHSLSRQ</sequence>
<feature type="compositionally biased region" description="Basic residues" evidence="17">
    <location>
        <begin position="860"/>
        <end position="880"/>
    </location>
</feature>
<comment type="caution">
    <text evidence="19">The sequence shown here is derived from an EMBL/GenBank/DDBJ whole genome shotgun (WGS) entry which is preliminary data.</text>
</comment>
<evidence type="ECO:0000256" key="4">
    <source>
        <dbReference type="ARBA" id="ARBA00022723"/>
    </source>
</evidence>
<dbReference type="InterPro" id="IPR013083">
    <property type="entry name" value="Znf_RING/FYVE/PHD"/>
</dbReference>
<keyword evidence="8" id="KW-0805">Transcription regulation</keyword>
<dbReference type="GO" id="GO:0008630">
    <property type="term" value="P:intrinsic apoptotic signaling pathway in response to DNA damage"/>
    <property type="evidence" value="ECO:0007669"/>
    <property type="project" value="UniProtKB-ARBA"/>
</dbReference>
<evidence type="ECO:0000256" key="2">
    <source>
        <dbReference type="ARBA" id="ARBA00012483"/>
    </source>
</evidence>
<dbReference type="CDD" id="cd16574">
    <property type="entry name" value="RING-HC_Topors"/>
    <property type="match status" value="1"/>
</dbReference>
<feature type="domain" description="RING-type" evidence="18">
    <location>
        <begin position="165"/>
        <end position="204"/>
    </location>
</feature>
<organism evidence="19 20">
    <name type="scientific">Umbra pygmaea</name>
    <name type="common">Eastern mudminnow</name>
    <dbReference type="NCBI Taxonomy" id="75934"/>
    <lineage>
        <taxon>Eukaryota</taxon>
        <taxon>Metazoa</taxon>
        <taxon>Chordata</taxon>
        <taxon>Craniata</taxon>
        <taxon>Vertebrata</taxon>
        <taxon>Euteleostomi</taxon>
        <taxon>Actinopterygii</taxon>
        <taxon>Neopterygii</taxon>
        <taxon>Teleostei</taxon>
        <taxon>Protacanthopterygii</taxon>
        <taxon>Esociformes</taxon>
        <taxon>Umbridae</taxon>
        <taxon>Umbra</taxon>
    </lineage>
</organism>
<evidence type="ECO:0000256" key="3">
    <source>
        <dbReference type="ARBA" id="ARBA00022679"/>
    </source>
</evidence>
<dbReference type="InterPro" id="IPR017907">
    <property type="entry name" value="Znf_RING_CS"/>
</dbReference>
<evidence type="ECO:0000256" key="5">
    <source>
        <dbReference type="ARBA" id="ARBA00022771"/>
    </source>
</evidence>
<dbReference type="InterPro" id="IPR019174">
    <property type="entry name" value="NADH_DH_b-subcmplx_su6"/>
</dbReference>
<evidence type="ECO:0000256" key="13">
    <source>
        <dbReference type="ARBA" id="ARBA00079040"/>
    </source>
</evidence>
<dbReference type="PANTHER" id="PTHR46077">
    <property type="entry name" value="E3 UBIQUITIN-PROTEIN LIGASE TOPORS"/>
    <property type="match status" value="1"/>
</dbReference>
<dbReference type="EMBL" id="JAGEUA010000001">
    <property type="protein sequence ID" value="KAL1023816.1"/>
    <property type="molecule type" value="Genomic_DNA"/>
</dbReference>
<keyword evidence="5 16" id="KW-0863">Zinc-finger</keyword>
<evidence type="ECO:0000256" key="15">
    <source>
        <dbReference type="ARBA" id="ARBA00082108"/>
    </source>
</evidence>
<feature type="compositionally biased region" description="Basic and acidic residues" evidence="17">
    <location>
        <begin position="833"/>
        <end position="850"/>
    </location>
</feature>
<feature type="compositionally biased region" description="Basic and acidic residues" evidence="17">
    <location>
        <begin position="697"/>
        <end position="725"/>
    </location>
</feature>
<accession>A0ABD0XR44</accession>
<keyword evidence="20" id="KW-1185">Reference proteome</keyword>
<gene>
    <name evidence="19" type="ORF">UPYG_G00046620</name>
</gene>
<keyword evidence="6" id="KW-0833">Ubl conjugation pathway</keyword>
<feature type="compositionally biased region" description="Basic and acidic residues" evidence="17">
    <location>
        <begin position="607"/>
        <end position="623"/>
    </location>
</feature>
<dbReference type="InterPro" id="IPR001841">
    <property type="entry name" value="Znf_RING"/>
</dbReference>
<feature type="region of interest" description="Disordered" evidence="17">
    <location>
        <begin position="566"/>
        <end position="740"/>
    </location>
</feature>
<keyword evidence="7" id="KW-0862">Zinc</keyword>
<evidence type="ECO:0000256" key="6">
    <source>
        <dbReference type="ARBA" id="ARBA00022786"/>
    </source>
</evidence>
<feature type="compositionally biased region" description="Basic residues" evidence="17">
    <location>
        <begin position="635"/>
        <end position="648"/>
    </location>
</feature>
<feature type="compositionally biased region" description="Low complexity" evidence="17">
    <location>
        <begin position="596"/>
        <end position="606"/>
    </location>
</feature>
<evidence type="ECO:0000256" key="8">
    <source>
        <dbReference type="ARBA" id="ARBA00023015"/>
    </source>
</evidence>
<dbReference type="PROSITE" id="PS50089">
    <property type="entry name" value="ZF_RING_2"/>
    <property type="match status" value="1"/>
</dbReference>
<name>A0ABD0XR44_UMBPY</name>
<dbReference type="Pfam" id="PF26084">
    <property type="entry name" value="PWI_Topors"/>
    <property type="match status" value="1"/>
</dbReference>
<feature type="region of interest" description="Disordered" evidence="17">
    <location>
        <begin position="753"/>
        <end position="933"/>
    </location>
</feature>
<feature type="compositionally biased region" description="Basic and acidic residues" evidence="17">
    <location>
        <begin position="649"/>
        <end position="660"/>
    </location>
</feature>
<evidence type="ECO:0000256" key="12">
    <source>
        <dbReference type="ARBA" id="ARBA00076940"/>
    </source>
</evidence>
<dbReference type="SUPFAM" id="SSF57850">
    <property type="entry name" value="RING/U-box"/>
    <property type="match status" value="1"/>
</dbReference>
<dbReference type="Proteomes" id="UP001557470">
    <property type="component" value="Unassembled WGS sequence"/>
</dbReference>
<feature type="region of interest" description="Disordered" evidence="17">
    <location>
        <begin position="453"/>
        <end position="492"/>
    </location>
</feature>
<feature type="compositionally biased region" description="Basic and acidic residues" evidence="17">
    <location>
        <begin position="524"/>
        <end position="540"/>
    </location>
</feature>
<evidence type="ECO:0000256" key="11">
    <source>
        <dbReference type="ARBA" id="ARBA00076856"/>
    </source>
</evidence>
<feature type="compositionally biased region" description="Basic and acidic residues" evidence="17">
    <location>
        <begin position="759"/>
        <end position="777"/>
    </location>
</feature>
<keyword evidence="9" id="KW-0804">Transcription</keyword>
<evidence type="ECO:0000256" key="17">
    <source>
        <dbReference type="SAM" id="MobiDB-lite"/>
    </source>
</evidence>
<evidence type="ECO:0000256" key="14">
    <source>
        <dbReference type="ARBA" id="ARBA00079184"/>
    </source>
</evidence>
<evidence type="ECO:0000256" key="7">
    <source>
        <dbReference type="ARBA" id="ARBA00022833"/>
    </source>
</evidence>
<feature type="compositionally biased region" description="Basic and acidic residues" evidence="17">
    <location>
        <begin position="816"/>
        <end position="825"/>
    </location>
</feature>
<feature type="compositionally biased region" description="Polar residues" evidence="17">
    <location>
        <begin position="911"/>
        <end position="933"/>
    </location>
</feature>
<dbReference type="Gene3D" id="3.30.40.10">
    <property type="entry name" value="Zinc/RING finger domain, C3HC4 (zinc finger)"/>
    <property type="match status" value="1"/>
</dbReference>
<feature type="compositionally biased region" description="Basic residues" evidence="17">
    <location>
        <begin position="788"/>
        <end position="805"/>
    </location>
</feature>
<dbReference type="InterPro" id="IPR058745">
    <property type="entry name" value="PWI_Topors"/>
</dbReference>
<dbReference type="PANTHER" id="PTHR46077:SF1">
    <property type="entry name" value="TOP1 BINDING ARGININE_SERINE RICH PROTEIN, E3 UBIQUITIN LIGASE"/>
    <property type="match status" value="1"/>
</dbReference>
<comment type="catalytic activity">
    <reaction evidence="1">
        <text>S-ubiquitinyl-[E2 ubiquitin-conjugating enzyme]-L-cysteine + [acceptor protein]-L-lysine = [E2 ubiquitin-conjugating enzyme]-L-cysteine + N(6)-ubiquitinyl-[acceptor protein]-L-lysine.</text>
        <dbReference type="EC" id="2.3.2.27"/>
    </reaction>
</comment>
<dbReference type="FunFam" id="3.30.40.10:FF:000136">
    <property type="entry name" value="E3 ubiquitin-protein ligase Topors"/>
    <property type="match status" value="1"/>
</dbReference>
<dbReference type="Pfam" id="PF13923">
    <property type="entry name" value="zf-C3HC4_2"/>
    <property type="match status" value="1"/>
</dbReference>
<dbReference type="EC" id="2.3.2.27" evidence="2"/>